<dbReference type="eggNOG" id="arCOG01688">
    <property type="taxonomic scope" value="Archaea"/>
</dbReference>
<dbReference type="InterPro" id="IPR045865">
    <property type="entry name" value="ACT-like_dom_sf"/>
</dbReference>
<dbReference type="OrthoDB" id="19264at2157"/>
<gene>
    <name evidence="2" type="ordered locus">Smar_1470</name>
</gene>
<dbReference type="PROSITE" id="PS51671">
    <property type="entry name" value="ACT"/>
    <property type="match status" value="1"/>
</dbReference>
<proteinExistence type="predicted"/>
<dbReference type="AlphaFoldDB" id="A3DPJ9"/>
<feature type="domain" description="ACT" evidence="1">
    <location>
        <begin position="40"/>
        <end position="117"/>
    </location>
</feature>
<dbReference type="PANTHER" id="PTHR35090:SF1">
    <property type="entry name" value="SLR0144 PROTEIN"/>
    <property type="match status" value="1"/>
</dbReference>
<dbReference type="HOGENOM" id="CLU_982185_0_0_2"/>
<protein>
    <recommendedName>
        <fullName evidence="1">ACT domain-containing protein</fullName>
    </recommendedName>
</protein>
<dbReference type="InterPro" id="IPR024096">
    <property type="entry name" value="NO_sig/Golgi_transp_ligand-bd"/>
</dbReference>
<dbReference type="KEGG" id="smr:Smar_1470"/>
<reference evidence="3" key="1">
    <citation type="journal article" date="2009" name="BMC Genomics">
        <title>The complete genome sequence of Staphylothermus marinus reveals differences in sulfur metabolism among heterotrophic Crenarchaeota.</title>
        <authorList>
            <person name="Anderson I.J."/>
            <person name="Dharmarajan L."/>
            <person name="Rodriguez J."/>
            <person name="Hooper S."/>
            <person name="Porat I."/>
            <person name="Ulrich L.E."/>
            <person name="Elkins J.G."/>
            <person name="Mavromatis K."/>
            <person name="Sun H."/>
            <person name="Land M."/>
            <person name="Lapidus A."/>
            <person name="Lucas S."/>
            <person name="Barry K."/>
            <person name="Huber H."/>
            <person name="Zhulin I.B."/>
            <person name="Whitman W.B."/>
            <person name="Mukhopadhyay B."/>
            <person name="Woese C."/>
            <person name="Bristow J."/>
            <person name="Kyrpides N."/>
        </authorList>
    </citation>
    <scope>NUCLEOTIDE SEQUENCE [LARGE SCALE GENOMIC DNA]</scope>
    <source>
        <strain evidence="3">ATCC 43588 / DSM 3639 / JCM 9404 / F1</strain>
    </source>
</reference>
<evidence type="ECO:0000259" key="1">
    <source>
        <dbReference type="PROSITE" id="PS51671"/>
    </source>
</evidence>
<organism evidence="2 3">
    <name type="scientific">Staphylothermus marinus (strain ATCC 43588 / DSM 3639 / JCM 9404 / F1)</name>
    <dbReference type="NCBI Taxonomy" id="399550"/>
    <lineage>
        <taxon>Archaea</taxon>
        <taxon>Thermoproteota</taxon>
        <taxon>Thermoprotei</taxon>
        <taxon>Desulfurococcales</taxon>
        <taxon>Desulfurococcaceae</taxon>
        <taxon>Staphylothermus</taxon>
    </lineage>
</organism>
<dbReference type="SUPFAM" id="SSF55021">
    <property type="entry name" value="ACT-like"/>
    <property type="match status" value="1"/>
</dbReference>
<evidence type="ECO:0000313" key="2">
    <source>
        <dbReference type="EMBL" id="ABN70559.1"/>
    </source>
</evidence>
<dbReference type="Gene3D" id="3.30.1380.20">
    <property type="entry name" value="Trafficking protein particle complex subunit 3"/>
    <property type="match status" value="1"/>
</dbReference>
<reference evidence="2 3" key="2">
    <citation type="journal article" date="2009" name="Stand. Genomic Sci.">
        <title>Complete genome sequence of Staphylothermus marinus Stetter and Fiala 1986 type strain F1.</title>
        <authorList>
            <person name="Anderson I.J."/>
            <person name="Sun H."/>
            <person name="Lapidus A."/>
            <person name="Copeland A."/>
            <person name="Glavina Del Rio T."/>
            <person name="Tice H."/>
            <person name="Dalin E."/>
            <person name="Lucas S."/>
            <person name="Barry K."/>
            <person name="Land M."/>
            <person name="Richardson P."/>
            <person name="Huber H."/>
            <person name="Kyrpides N.C."/>
        </authorList>
    </citation>
    <scope>NUCLEOTIDE SEQUENCE [LARGE SCALE GENOMIC DNA]</scope>
    <source>
        <strain evidence="3">ATCC 43588 / DSM 3639 / JCM 9404 / F1</strain>
    </source>
</reference>
<name>A3DPJ9_STAMF</name>
<accession>A3DPJ9</accession>
<dbReference type="InterPro" id="IPR002912">
    <property type="entry name" value="ACT_dom"/>
</dbReference>
<keyword evidence="3" id="KW-1185">Reference proteome</keyword>
<dbReference type="SUPFAM" id="SSF111126">
    <property type="entry name" value="Ligand-binding domain in the NO signalling and Golgi transport"/>
    <property type="match status" value="1"/>
</dbReference>
<dbReference type="PANTHER" id="PTHR35090">
    <property type="entry name" value="DNA-DIRECTED RNA POLYMERASE SUBUNIT I"/>
    <property type="match status" value="1"/>
</dbReference>
<dbReference type="InterPro" id="IPR004096">
    <property type="entry name" value="V4R"/>
</dbReference>
<dbReference type="STRING" id="399550.Smar_1470"/>
<sequence length="299" mass="34468">MSFWKIVLKRKGPLVKKREKDIPDLYLDTVYFSENKPLSLLLLKAINKPGIIFKVTEIIAGKGKNIIKLNVPDIAFGDYGFVLILIDNCDESCGEDLKKEIVNRLGNDIIKIDVFTSTNSYVFLKYNRLLLLDDESIVMTKRMIERAIYYVYKKGMFNATAFLTDFGRGIGESIYDIFISELMKDVERKYEERLRDSLKMFTYIYKALGLGDMLIEGLEELGNSYRIIIRNNYECTALAKYGSKHGFVGKVGNMTKGVIEGFFRKLFNREVSVKEIECVLEGRQADVFTVDLREYAFEL</sequence>
<dbReference type="SMART" id="SM00989">
    <property type="entry name" value="V4R"/>
    <property type="match status" value="1"/>
</dbReference>
<dbReference type="Proteomes" id="UP000000254">
    <property type="component" value="Chromosome"/>
</dbReference>
<evidence type="ECO:0000313" key="3">
    <source>
        <dbReference type="Proteomes" id="UP000000254"/>
    </source>
</evidence>
<dbReference type="EMBL" id="CP000575">
    <property type="protein sequence ID" value="ABN70559.1"/>
    <property type="molecule type" value="Genomic_DNA"/>
</dbReference>